<dbReference type="Proteomes" id="UP001212841">
    <property type="component" value="Unassembled WGS sequence"/>
</dbReference>
<proteinExistence type="predicted"/>
<sequence>MAIDPTPHHILLTLKFSPTLYLIQFSVTSSPSSPSACQESTQIMESRKAAGYCSKFLTILRSQMAWNSMEDTFAFRTGDVLEGTEVETGYSGGGTDRTRSPTAEDVGDVRAEHCAKGGYATFDEVLEWFLNAGDSAGTHGDDTGDEDTPNDIKMRERGWEGGYTAPEEFKRMNLGNMW</sequence>
<evidence type="ECO:0000256" key="1">
    <source>
        <dbReference type="SAM" id="MobiDB-lite"/>
    </source>
</evidence>
<dbReference type="AlphaFoldDB" id="A0AAD5X2J0"/>
<reference evidence="2" key="1">
    <citation type="submission" date="2020-05" db="EMBL/GenBank/DDBJ databases">
        <title>Phylogenomic resolution of chytrid fungi.</title>
        <authorList>
            <person name="Stajich J.E."/>
            <person name="Amses K."/>
            <person name="Simmons R."/>
            <person name="Seto K."/>
            <person name="Myers J."/>
            <person name="Bonds A."/>
            <person name="Quandt C.A."/>
            <person name="Barry K."/>
            <person name="Liu P."/>
            <person name="Grigoriev I."/>
            <person name="Longcore J.E."/>
            <person name="James T.Y."/>
        </authorList>
    </citation>
    <scope>NUCLEOTIDE SEQUENCE</scope>
    <source>
        <strain evidence="2">JEL0318</strain>
    </source>
</reference>
<protein>
    <submittedName>
        <fullName evidence="2">Uncharacterized protein</fullName>
    </submittedName>
</protein>
<accession>A0AAD5X2J0</accession>
<feature type="region of interest" description="Disordered" evidence="1">
    <location>
        <begin position="135"/>
        <end position="154"/>
    </location>
</feature>
<name>A0AAD5X2J0_9FUNG</name>
<organism evidence="2 3">
    <name type="scientific">Rhizophlyctis rosea</name>
    <dbReference type="NCBI Taxonomy" id="64517"/>
    <lineage>
        <taxon>Eukaryota</taxon>
        <taxon>Fungi</taxon>
        <taxon>Fungi incertae sedis</taxon>
        <taxon>Chytridiomycota</taxon>
        <taxon>Chytridiomycota incertae sedis</taxon>
        <taxon>Chytridiomycetes</taxon>
        <taxon>Rhizophlyctidales</taxon>
        <taxon>Rhizophlyctidaceae</taxon>
        <taxon>Rhizophlyctis</taxon>
    </lineage>
</organism>
<evidence type="ECO:0000313" key="3">
    <source>
        <dbReference type="Proteomes" id="UP001212841"/>
    </source>
</evidence>
<keyword evidence="3" id="KW-1185">Reference proteome</keyword>
<gene>
    <name evidence="2" type="ORF">HK097_010455</name>
</gene>
<comment type="caution">
    <text evidence="2">The sequence shown here is derived from an EMBL/GenBank/DDBJ whole genome shotgun (WGS) entry which is preliminary data.</text>
</comment>
<evidence type="ECO:0000313" key="2">
    <source>
        <dbReference type="EMBL" id="KAJ3048527.1"/>
    </source>
</evidence>
<feature type="region of interest" description="Disordered" evidence="1">
    <location>
        <begin position="85"/>
        <end position="106"/>
    </location>
</feature>
<dbReference type="EMBL" id="JADGJD010000777">
    <property type="protein sequence ID" value="KAJ3048527.1"/>
    <property type="molecule type" value="Genomic_DNA"/>
</dbReference>